<dbReference type="PROSITE" id="PS51007">
    <property type="entry name" value="CYTC"/>
    <property type="match status" value="1"/>
</dbReference>
<dbReference type="Proteomes" id="UP000244527">
    <property type="component" value="Chromosome"/>
</dbReference>
<dbReference type="RefSeq" id="WP_108741663.1">
    <property type="nucleotide sequence ID" value="NZ_CP020918.1"/>
</dbReference>
<evidence type="ECO:0000256" key="2">
    <source>
        <dbReference type="ARBA" id="ARBA00022723"/>
    </source>
</evidence>
<dbReference type="SUPFAM" id="SSF48371">
    <property type="entry name" value="ARM repeat"/>
    <property type="match status" value="1"/>
</dbReference>
<gene>
    <name evidence="6" type="ORF">FFWV33_15025</name>
</gene>
<dbReference type="PANTHER" id="PTHR33546">
    <property type="entry name" value="LARGE, MULTIFUNCTIONAL SECRETED PROTEIN-RELATED"/>
    <property type="match status" value="1"/>
</dbReference>
<dbReference type="InterPro" id="IPR016024">
    <property type="entry name" value="ARM-type_fold"/>
</dbReference>
<dbReference type="GO" id="GO:0046872">
    <property type="term" value="F:metal ion binding"/>
    <property type="evidence" value="ECO:0007669"/>
    <property type="project" value="UniProtKB-KW"/>
</dbReference>
<name>A0A2S1LGU0_9FLAO</name>
<feature type="domain" description="Cytochrome c" evidence="5">
    <location>
        <begin position="612"/>
        <end position="706"/>
    </location>
</feature>
<dbReference type="Gene3D" id="1.10.760.10">
    <property type="entry name" value="Cytochrome c-like domain"/>
    <property type="match status" value="1"/>
</dbReference>
<dbReference type="Gene3D" id="1.25.10.10">
    <property type="entry name" value="Leucine-rich Repeat Variant"/>
    <property type="match status" value="1"/>
</dbReference>
<evidence type="ECO:0000256" key="3">
    <source>
        <dbReference type="ARBA" id="ARBA00023004"/>
    </source>
</evidence>
<dbReference type="InterPro" id="IPR055557">
    <property type="entry name" value="DUF7133"/>
</dbReference>
<dbReference type="InterPro" id="IPR011041">
    <property type="entry name" value="Quinoprot_gluc/sorb_DH_b-prop"/>
</dbReference>
<evidence type="ECO:0000256" key="1">
    <source>
        <dbReference type="ARBA" id="ARBA00022617"/>
    </source>
</evidence>
<dbReference type="InterPro" id="IPR009056">
    <property type="entry name" value="Cyt_c-like_dom"/>
</dbReference>
<keyword evidence="3 4" id="KW-0408">Iron</keyword>
<keyword evidence="2 4" id="KW-0479">Metal-binding</keyword>
<dbReference type="OrthoDB" id="9808161at2"/>
<keyword evidence="7" id="KW-1185">Reference proteome</keyword>
<dbReference type="SUPFAM" id="SSF46626">
    <property type="entry name" value="Cytochrome c"/>
    <property type="match status" value="1"/>
</dbReference>
<dbReference type="KEGG" id="ffa:FFWV33_15025"/>
<organism evidence="6 7">
    <name type="scientific">Flavobacterium faecale</name>
    <dbReference type="NCBI Taxonomy" id="1355330"/>
    <lineage>
        <taxon>Bacteria</taxon>
        <taxon>Pseudomonadati</taxon>
        <taxon>Bacteroidota</taxon>
        <taxon>Flavobacteriia</taxon>
        <taxon>Flavobacteriales</taxon>
        <taxon>Flavobacteriaceae</taxon>
        <taxon>Flavobacterium</taxon>
    </lineage>
</organism>
<keyword evidence="1 4" id="KW-0349">Heme</keyword>
<evidence type="ECO:0000256" key="4">
    <source>
        <dbReference type="PROSITE-ProRule" id="PRU00433"/>
    </source>
</evidence>
<dbReference type="Gene3D" id="2.120.10.30">
    <property type="entry name" value="TolB, C-terminal domain"/>
    <property type="match status" value="2"/>
</dbReference>
<dbReference type="GO" id="GO:0009055">
    <property type="term" value="F:electron transfer activity"/>
    <property type="evidence" value="ECO:0007669"/>
    <property type="project" value="InterPro"/>
</dbReference>
<evidence type="ECO:0000313" key="7">
    <source>
        <dbReference type="Proteomes" id="UP000244527"/>
    </source>
</evidence>
<protein>
    <recommendedName>
        <fullName evidence="5">Cytochrome c domain-containing protein</fullName>
    </recommendedName>
</protein>
<dbReference type="Pfam" id="PF23500">
    <property type="entry name" value="DUF7133"/>
    <property type="match status" value="1"/>
</dbReference>
<evidence type="ECO:0000259" key="5">
    <source>
        <dbReference type="PROSITE" id="PS51007"/>
    </source>
</evidence>
<sequence length="738" mass="82934">MKKRINYILGFVVLLTLIVTCKTYKDSFQRDATGKIILNTNPNPLPVSAEESMKLMALQKGYHLELVADEPMVSEPVAIVWDGNGRMYVAEMNTYMQDIDGTGQKMNTCKIKLLEDTNADGKMDKATVYLDSLVLPRMMLCLDDRLLVNETWTNNIYSYRDTNNDGHADEKVIVYENNDGDQKNLEHQKSGLMWNLDNRIYVTVNKIRYSFENGKLIPEELHGNPQGQWGLGFDDYGRLFQSSAGSENPAFGFQQSNFYGNLEFKDQLVGDFVEPWPIIVTPDVQGGLKRLRPNGTLNHFTASTGQTIFRGDALPADLKNNYFVCEPVGRIIRRAVVHNNDGKITLENAYNQQEFIASADMNFRPVNMATGPDGCLYIVDMYHGIIQESNWTREGSFLRPEILKKGLEKNVGRGRIYRVVYDKIKPSKVKPDLLDASSAKLVGYLNHPNGWWRENAQKLLVLRNDKSVVPQLETMVKTAPNHLAKMHALWTLSGMHSLSKELLAATFKDTDANVRKTAVWASENFMNAKTNNFIVENLEALKNDPSADVRFQLALSLRFNESPKAKAIINFMMEKYPNNEVLIASVKAFENAKIADKKRLEEEKLMNAAEQKVISEGSNIYKTLCAACHGMDGKGIALGEKEFLAPLLAKNKTINEKNPQKAIKILLHGLTGPIDGTSYTANLMPSLLENDDAYIAAVLSYVRSDFGNKAKMVTPEEVAKIRKNTANRTLPYTAGELN</sequence>
<dbReference type="Pfam" id="PF00034">
    <property type="entry name" value="Cytochrom_C"/>
    <property type="match status" value="1"/>
</dbReference>
<reference evidence="6 7" key="1">
    <citation type="submission" date="2017-04" db="EMBL/GenBank/DDBJ databases">
        <title>Compelte genome sequence of WV33.</title>
        <authorList>
            <person name="Lee P.C."/>
        </authorList>
    </citation>
    <scope>NUCLEOTIDE SEQUENCE [LARGE SCALE GENOMIC DNA]</scope>
    <source>
        <strain evidence="6 7">WV33</strain>
    </source>
</reference>
<dbReference type="InterPro" id="IPR011042">
    <property type="entry name" value="6-blade_b-propeller_TolB-like"/>
</dbReference>
<dbReference type="GO" id="GO:0020037">
    <property type="term" value="F:heme binding"/>
    <property type="evidence" value="ECO:0007669"/>
    <property type="project" value="InterPro"/>
</dbReference>
<dbReference type="InterPro" id="IPR011989">
    <property type="entry name" value="ARM-like"/>
</dbReference>
<evidence type="ECO:0000313" key="6">
    <source>
        <dbReference type="EMBL" id="AWG22746.1"/>
    </source>
</evidence>
<dbReference type="InterPro" id="IPR036909">
    <property type="entry name" value="Cyt_c-like_dom_sf"/>
</dbReference>
<proteinExistence type="predicted"/>
<dbReference type="EMBL" id="CP020918">
    <property type="protein sequence ID" value="AWG22746.1"/>
    <property type="molecule type" value="Genomic_DNA"/>
</dbReference>
<accession>A0A2S1LGU0</accession>
<dbReference type="PANTHER" id="PTHR33546:SF1">
    <property type="entry name" value="LARGE, MULTIFUNCTIONAL SECRETED PROTEIN"/>
    <property type="match status" value="1"/>
</dbReference>
<dbReference type="SUPFAM" id="SSF50952">
    <property type="entry name" value="Soluble quinoprotein glucose dehydrogenase"/>
    <property type="match status" value="1"/>
</dbReference>
<dbReference type="AlphaFoldDB" id="A0A2S1LGU0"/>